<keyword evidence="2" id="KW-1185">Reference proteome</keyword>
<sequence>MCLVALSACAHAWQRKQPVAFRLGADGITTWDRSGIAHYRRITGCAQWSNQLLALTLLSADGRASHLLFAADAVERDVFRELAVRARRGAQAYL</sequence>
<dbReference type="RefSeq" id="WP_087655682.1">
    <property type="nucleotide sequence ID" value="NZ_FCOL02000006.1"/>
</dbReference>
<protein>
    <submittedName>
        <fullName evidence="1">Lipoprotein</fullName>
    </submittedName>
</protein>
<gene>
    <name evidence="1" type="ORF">AWB67_01597</name>
</gene>
<reference evidence="1" key="1">
    <citation type="submission" date="2016-01" db="EMBL/GenBank/DDBJ databases">
        <authorList>
            <person name="Peeters C."/>
        </authorList>
    </citation>
    <scope>NUCLEOTIDE SEQUENCE [LARGE SCALE GENOMIC DNA]</scope>
    <source>
        <strain evidence="1">LMG 22937</strain>
    </source>
</reference>
<accession>A0A158H9Z2</accession>
<dbReference type="AlphaFoldDB" id="A0A158H9Z2"/>
<dbReference type="OrthoDB" id="9034589at2"/>
<name>A0A158H9Z2_9BURK</name>
<proteinExistence type="predicted"/>
<comment type="caution">
    <text evidence="1">The sequence shown here is derived from an EMBL/GenBank/DDBJ whole genome shotgun (WGS) entry which is preliminary data.</text>
</comment>
<evidence type="ECO:0000313" key="1">
    <source>
        <dbReference type="EMBL" id="SAL41232.1"/>
    </source>
</evidence>
<dbReference type="EMBL" id="FCOL02000006">
    <property type="protein sequence ID" value="SAL41232.1"/>
    <property type="molecule type" value="Genomic_DNA"/>
</dbReference>
<evidence type="ECO:0000313" key="2">
    <source>
        <dbReference type="Proteomes" id="UP000054925"/>
    </source>
</evidence>
<organism evidence="1 2">
    <name type="scientific">Caballeronia terrestris</name>
    <dbReference type="NCBI Taxonomy" id="1226301"/>
    <lineage>
        <taxon>Bacteria</taxon>
        <taxon>Pseudomonadati</taxon>
        <taxon>Pseudomonadota</taxon>
        <taxon>Betaproteobacteria</taxon>
        <taxon>Burkholderiales</taxon>
        <taxon>Burkholderiaceae</taxon>
        <taxon>Caballeronia</taxon>
    </lineage>
</organism>
<keyword evidence="1" id="KW-0449">Lipoprotein</keyword>
<dbReference type="Proteomes" id="UP000054925">
    <property type="component" value="Unassembled WGS sequence"/>
</dbReference>